<feature type="compositionally biased region" description="Acidic residues" evidence="2">
    <location>
        <begin position="1"/>
        <end position="20"/>
    </location>
</feature>
<keyword evidence="1" id="KW-0175">Coiled coil</keyword>
<sequence>MADSEDMENSEEEVSADEDHDISYQKWKLLSPEFTNAEKGKRRFLENVVGPAREKDRLNQRIVRLEEELLEKDEELNNMEEKIEHLEEMNRVLIAKERKSNYELQEARKELINEVIDEKNETLRTLKSDYGEEVYIAVTTALTEMNEYNPSGRSITRVMESLRRKKGDTERTVSYIYTNAAENGQSGKWILHLG</sequence>
<evidence type="ECO:0000256" key="2">
    <source>
        <dbReference type="SAM" id="MobiDB-lite"/>
    </source>
</evidence>
<protein>
    <recommendedName>
        <fullName evidence="3">Factor of DNA methylation 1-5/IDN2 domain-containing protein</fullName>
    </recommendedName>
</protein>
<keyword evidence="5" id="KW-1185">Reference proteome</keyword>
<proteinExistence type="predicted"/>
<dbReference type="InterPro" id="IPR005379">
    <property type="entry name" value="FDM1-5/IDN2_XH"/>
</dbReference>
<organism evidence="4 5">
    <name type="scientific">Vitis vinifera</name>
    <name type="common">Grape</name>
    <dbReference type="NCBI Taxonomy" id="29760"/>
    <lineage>
        <taxon>Eukaryota</taxon>
        <taxon>Viridiplantae</taxon>
        <taxon>Streptophyta</taxon>
        <taxon>Embryophyta</taxon>
        <taxon>Tracheophyta</taxon>
        <taxon>Spermatophyta</taxon>
        <taxon>Magnoliopsida</taxon>
        <taxon>eudicotyledons</taxon>
        <taxon>Gunneridae</taxon>
        <taxon>Pentapetalae</taxon>
        <taxon>rosids</taxon>
        <taxon>Vitales</taxon>
        <taxon>Vitaceae</taxon>
        <taxon>Viteae</taxon>
        <taxon>Vitis</taxon>
    </lineage>
</organism>
<dbReference type="EMBL" id="CP126653">
    <property type="protein sequence ID" value="WJZ88907.1"/>
    <property type="molecule type" value="Genomic_DNA"/>
</dbReference>
<dbReference type="Pfam" id="PF03469">
    <property type="entry name" value="XH"/>
    <property type="match status" value="1"/>
</dbReference>
<evidence type="ECO:0000259" key="3">
    <source>
        <dbReference type="Pfam" id="PF03469"/>
    </source>
</evidence>
<evidence type="ECO:0000313" key="5">
    <source>
        <dbReference type="Proteomes" id="UP001227230"/>
    </source>
</evidence>
<dbReference type="Proteomes" id="UP001227230">
    <property type="component" value="Chromosome 6"/>
</dbReference>
<gene>
    <name evidence="4" type="ORF">VitviT2T_008169</name>
</gene>
<evidence type="ECO:0000256" key="1">
    <source>
        <dbReference type="SAM" id="Coils"/>
    </source>
</evidence>
<dbReference type="PANTHER" id="PTHR21596:SF23">
    <property type="entry name" value="FACTOR OF DNA METHYLATION 4"/>
    <property type="match status" value="1"/>
</dbReference>
<name>A0ABY9C1Q1_VITVI</name>
<reference evidence="4 5" key="1">
    <citation type="journal article" date="2023" name="Hortic Res">
        <title>The complete reference genome for grapevine (Vitis vinifera L.) genetics and breeding.</title>
        <authorList>
            <person name="Shi X."/>
            <person name="Cao S."/>
            <person name="Wang X."/>
            <person name="Huang S."/>
            <person name="Wang Y."/>
            <person name="Liu Z."/>
            <person name="Liu W."/>
            <person name="Leng X."/>
            <person name="Peng Y."/>
            <person name="Wang N."/>
            <person name="Wang Y."/>
            <person name="Ma Z."/>
            <person name="Xu X."/>
            <person name="Zhang F."/>
            <person name="Xue H."/>
            <person name="Zhong H."/>
            <person name="Wang Y."/>
            <person name="Zhang K."/>
            <person name="Velt A."/>
            <person name="Avia K."/>
            <person name="Holtgrawe D."/>
            <person name="Grimplet J."/>
            <person name="Matus J.T."/>
            <person name="Ware D."/>
            <person name="Wu X."/>
            <person name="Wang H."/>
            <person name="Liu C."/>
            <person name="Fang Y."/>
            <person name="Rustenholz C."/>
            <person name="Cheng Z."/>
            <person name="Xiao H."/>
            <person name="Zhou Y."/>
        </authorList>
    </citation>
    <scope>NUCLEOTIDE SEQUENCE [LARGE SCALE GENOMIC DNA]</scope>
    <source>
        <strain evidence="5">cv. Pinot noir / PN40024</strain>
        <tissue evidence="4">Leaf</tissue>
    </source>
</reference>
<evidence type="ECO:0000313" key="4">
    <source>
        <dbReference type="EMBL" id="WJZ88907.1"/>
    </source>
</evidence>
<dbReference type="PANTHER" id="PTHR21596">
    <property type="entry name" value="RIBONUCLEASE P SUBUNIT P38"/>
    <property type="match status" value="1"/>
</dbReference>
<feature type="coiled-coil region" evidence="1">
    <location>
        <begin position="55"/>
        <end position="121"/>
    </location>
</feature>
<feature type="region of interest" description="Disordered" evidence="2">
    <location>
        <begin position="1"/>
        <end position="22"/>
    </location>
</feature>
<accession>A0ABY9C1Q1</accession>
<dbReference type="InterPro" id="IPR045177">
    <property type="entry name" value="FDM1-5/IDN2"/>
</dbReference>
<feature type="domain" description="Factor of DNA methylation 1-5/IDN2" evidence="3">
    <location>
        <begin position="112"/>
        <end position="179"/>
    </location>
</feature>